<organism evidence="9 10">
    <name type="scientific">Cellulomonas fulva</name>
    <dbReference type="NCBI Taxonomy" id="2835530"/>
    <lineage>
        <taxon>Bacteria</taxon>
        <taxon>Bacillati</taxon>
        <taxon>Actinomycetota</taxon>
        <taxon>Actinomycetes</taxon>
        <taxon>Micrococcales</taxon>
        <taxon>Cellulomonadaceae</taxon>
        <taxon>Cellulomonas</taxon>
    </lineage>
</organism>
<dbReference type="InterPro" id="IPR032818">
    <property type="entry name" value="DedA-like"/>
</dbReference>
<keyword evidence="6 7" id="KW-0472">Membrane</keyword>
<dbReference type="PANTHER" id="PTHR30353">
    <property type="entry name" value="INNER MEMBRANE PROTEIN DEDA-RELATED"/>
    <property type="match status" value="1"/>
</dbReference>
<evidence type="ECO:0000256" key="6">
    <source>
        <dbReference type="ARBA" id="ARBA00023136"/>
    </source>
</evidence>
<feature type="domain" description="VTT" evidence="8">
    <location>
        <begin position="14"/>
        <end position="138"/>
    </location>
</feature>
<comment type="caution">
    <text evidence="7">Lacks conserved residue(s) required for the propagation of feature annotation.</text>
</comment>
<evidence type="ECO:0000259" key="8">
    <source>
        <dbReference type="Pfam" id="PF09335"/>
    </source>
</evidence>
<sequence>MFLFATIDGFFPPIPSESVVIALATLSVSVGAPNLWILVPVAALGAFVGDQIAYTIGRRVPVRDLRLFRSAKAQAALDWAEHALERRGAAFIIAARYIPVGRVAVNMTAGAVGFPRARFMMLDAIAALTWAIYSAAIGVSAGAWLGHHPALAVVVGVVGGILIGVAVDWFLRRWFESRAPVPDGVASPPDPSTL</sequence>
<evidence type="ECO:0000256" key="1">
    <source>
        <dbReference type="ARBA" id="ARBA00004651"/>
    </source>
</evidence>
<keyword evidence="10" id="KW-1185">Reference proteome</keyword>
<accession>A0ABS5TYX8</accession>
<feature type="transmembrane region" description="Helical" evidence="7">
    <location>
        <begin position="124"/>
        <end position="145"/>
    </location>
</feature>
<comment type="similarity">
    <text evidence="2 7">Belongs to the DedA family.</text>
</comment>
<comment type="caution">
    <text evidence="9">The sequence shown here is derived from an EMBL/GenBank/DDBJ whole genome shotgun (WGS) entry which is preliminary data.</text>
</comment>
<feature type="transmembrane region" description="Helical" evidence="7">
    <location>
        <begin position="151"/>
        <end position="171"/>
    </location>
</feature>
<evidence type="ECO:0000256" key="3">
    <source>
        <dbReference type="ARBA" id="ARBA00022475"/>
    </source>
</evidence>
<dbReference type="Pfam" id="PF09335">
    <property type="entry name" value="VTT_dom"/>
    <property type="match status" value="1"/>
</dbReference>
<comment type="subcellular location">
    <subcellularLocation>
        <location evidence="1 7">Cell membrane</location>
        <topology evidence="1 7">Multi-pass membrane protein</topology>
    </subcellularLocation>
</comment>
<feature type="transmembrane region" description="Helical" evidence="7">
    <location>
        <begin position="20"/>
        <end position="49"/>
    </location>
</feature>
<keyword evidence="5 7" id="KW-1133">Transmembrane helix</keyword>
<reference evidence="9 10" key="1">
    <citation type="submission" date="2021-05" db="EMBL/GenBank/DDBJ databases">
        <title>Description of Cellulomonas sp. DKR-3 sp. nov.</title>
        <authorList>
            <person name="Dahal R.H."/>
            <person name="Chaudhary D.K."/>
        </authorList>
    </citation>
    <scope>NUCLEOTIDE SEQUENCE [LARGE SCALE GENOMIC DNA]</scope>
    <source>
        <strain evidence="9 10">DKR-3</strain>
    </source>
</reference>
<evidence type="ECO:0000313" key="10">
    <source>
        <dbReference type="Proteomes" id="UP000722125"/>
    </source>
</evidence>
<dbReference type="EMBL" id="JAHBOH010000001">
    <property type="protein sequence ID" value="MBT0994360.1"/>
    <property type="molecule type" value="Genomic_DNA"/>
</dbReference>
<protein>
    <submittedName>
        <fullName evidence="9">DedA family protein</fullName>
    </submittedName>
</protein>
<proteinExistence type="inferred from homology"/>
<keyword evidence="3 7" id="KW-1003">Cell membrane</keyword>
<keyword evidence="4 7" id="KW-0812">Transmembrane</keyword>
<dbReference type="InterPro" id="IPR032816">
    <property type="entry name" value="VTT_dom"/>
</dbReference>
<gene>
    <name evidence="9" type="ORF">KIN34_08685</name>
</gene>
<dbReference type="Proteomes" id="UP000722125">
    <property type="component" value="Unassembled WGS sequence"/>
</dbReference>
<evidence type="ECO:0000256" key="2">
    <source>
        <dbReference type="ARBA" id="ARBA00010792"/>
    </source>
</evidence>
<evidence type="ECO:0000256" key="5">
    <source>
        <dbReference type="ARBA" id="ARBA00022989"/>
    </source>
</evidence>
<dbReference type="PANTHER" id="PTHR30353:SF0">
    <property type="entry name" value="TRANSMEMBRANE PROTEIN"/>
    <property type="match status" value="1"/>
</dbReference>
<name>A0ABS5TYX8_9CELL</name>
<evidence type="ECO:0000256" key="7">
    <source>
        <dbReference type="RuleBase" id="RU367016"/>
    </source>
</evidence>
<evidence type="ECO:0000256" key="4">
    <source>
        <dbReference type="ARBA" id="ARBA00022692"/>
    </source>
</evidence>
<evidence type="ECO:0000313" key="9">
    <source>
        <dbReference type="EMBL" id="MBT0994360.1"/>
    </source>
</evidence>